<reference evidence="2" key="1">
    <citation type="submission" date="2015-05" db="UniProtKB">
        <authorList>
            <consortium name="EnsemblMetazoa"/>
        </authorList>
    </citation>
    <scope>IDENTIFICATION</scope>
</reference>
<evidence type="ECO:0000313" key="2">
    <source>
        <dbReference type="EnsemblMetazoa" id="RPRC012347-PA"/>
    </source>
</evidence>
<protein>
    <submittedName>
        <fullName evidence="2">Uncharacterized protein</fullName>
    </submittedName>
</protein>
<evidence type="ECO:0000313" key="3">
    <source>
        <dbReference type="Proteomes" id="UP000015103"/>
    </source>
</evidence>
<accession>T1I7S5</accession>
<dbReference type="EMBL" id="ACPB03005591">
    <property type="status" value="NOT_ANNOTATED_CDS"/>
    <property type="molecule type" value="Genomic_DNA"/>
</dbReference>
<dbReference type="EnsemblMetazoa" id="RPRC012347-RA">
    <property type="protein sequence ID" value="RPRC012347-PA"/>
    <property type="gene ID" value="RPRC012347"/>
</dbReference>
<organism evidence="2 3">
    <name type="scientific">Rhodnius prolixus</name>
    <name type="common">Triatomid bug</name>
    <dbReference type="NCBI Taxonomy" id="13249"/>
    <lineage>
        <taxon>Eukaryota</taxon>
        <taxon>Metazoa</taxon>
        <taxon>Ecdysozoa</taxon>
        <taxon>Arthropoda</taxon>
        <taxon>Hexapoda</taxon>
        <taxon>Insecta</taxon>
        <taxon>Pterygota</taxon>
        <taxon>Neoptera</taxon>
        <taxon>Paraneoptera</taxon>
        <taxon>Hemiptera</taxon>
        <taxon>Heteroptera</taxon>
        <taxon>Panheteroptera</taxon>
        <taxon>Cimicomorpha</taxon>
        <taxon>Reduviidae</taxon>
        <taxon>Triatominae</taxon>
        <taxon>Rhodnius</taxon>
    </lineage>
</organism>
<proteinExistence type="predicted"/>
<dbReference type="Proteomes" id="UP000015103">
    <property type="component" value="Unassembled WGS sequence"/>
</dbReference>
<name>T1I7S5_RHOPR</name>
<dbReference type="VEuPathDB" id="VectorBase:RPRC012347"/>
<evidence type="ECO:0000256" key="1">
    <source>
        <dbReference type="SAM" id="MobiDB-lite"/>
    </source>
</evidence>
<dbReference type="InParanoid" id="T1I7S5"/>
<keyword evidence="3" id="KW-1185">Reference proteome</keyword>
<sequence length="134" mass="15264">KSKSETVAENDLLQQLRSLLIPVDEKKSRKKIPELLKNEGVLTESQVSQHNTNLSPLQEKNENIFDGLCQMAFSSQKNSTPEKGNNANDRSGEAILQDSNHQGISLMIRILLYKFLLFKQFLTLKRFLLLSFSD</sequence>
<dbReference type="AlphaFoldDB" id="T1I7S5"/>
<dbReference type="HOGENOM" id="CLU_1901530_0_0_1"/>
<feature type="region of interest" description="Disordered" evidence="1">
    <location>
        <begin position="75"/>
        <end position="94"/>
    </location>
</feature>
<feature type="compositionally biased region" description="Polar residues" evidence="1">
    <location>
        <begin position="75"/>
        <end position="89"/>
    </location>
</feature>